<dbReference type="GO" id="GO:0006780">
    <property type="term" value="P:uroporphyrinogen III biosynthetic process"/>
    <property type="evidence" value="ECO:0007669"/>
    <property type="project" value="InterPro"/>
</dbReference>
<evidence type="ECO:0000256" key="2">
    <source>
        <dbReference type="ARBA" id="ARBA00008133"/>
    </source>
</evidence>
<proteinExistence type="inferred from homology"/>
<comment type="catalytic activity">
    <reaction evidence="8">
        <text>hydroxymethylbilane = uroporphyrinogen III + H2O</text>
        <dbReference type="Rhea" id="RHEA:18965"/>
        <dbReference type="ChEBI" id="CHEBI:15377"/>
        <dbReference type="ChEBI" id="CHEBI:57308"/>
        <dbReference type="ChEBI" id="CHEBI:57845"/>
        <dbReference type="EC" id="4.2.1.75"/>
    </reaction>
</comment>
<dbReference type="EC" id="4.2.1.75" evidence="3"/>
<keyword evidence="5" id="KW-0627">Porphyrin biosynthesis</keyword>
<reference evidence="10" key="1">
    <citation type="submission" date="2019-03" db="EMBL/GenBank/DDBJ databases">
        <authorList>
            <person name="Danneels B."/>
        </authorList>
    </citation>
    <scope>NUCLEOTIDE SEQUENCE</scope>
</reference>
<evidence type="ECO:0000313" key="11">
    <source>
        <dbReference type="EMBL" id="VFR59583.1"/>
    </source>
</evidence>
<dbReference type="EMBL" id="CAADIA010000003">
    <property type="protein sequence ID" value="VFR22900.1"/>
    <property type="molecule type" value="Genomic_DNA"/>
</dbReference>
<evidence type="ECO:0000256" key="5">
    <source>
        <dbReference type="ARBA" id="ARBA00023244"/>
    </source>
</evidence>
<dbReference type="Pfam" id="PF02602">
    <property type="entry name" value="HEM4"/>
    <property type="match status" value="1"/>
</dbReference>
<evidence type="ECO:0000259" key="9">
    <source>
        <dbReference type="Pfam" id="PF02602"/>
    </source>
</evidence>
<name>A0A484PDU2_9ZZZZ</name>
<dbReference type="InterPro" id="IPR003754">
    <property type="entry name" value="4pyrrol_synth_uPrphyn_synth"/>
</dbReference>
<dbReference type="InterPro" id="IPR036108">
    <property type="entry name" value="4pyrrol_syn_uPrphyn_synt_sf"/>
</dbReference>
<keyword evidence="4 10" id="KW-0456">Lyase</keyword>
<dbReference type="PANTHER" id="PTHR38042">
    <property type="entry name" value="UROPORPHYRINOGEN-III SYNTHASE, CHLOROPLASTIC"/>
    <property type="match status" value="1"/>
</dbReference>
<gene>
    <name evidence="10" type="ORF">ANK1_1795</name>
    <name evidence="11" type="ORF">ANK2_1796</name>
</gene>
<evidence type="ECO:0000256" key="1">
    <source>
        <dbReference type="ARBA" id="ARBA00004772"/>
    </source>
</evidence>
<dbReference type="SUPFAM" id="SSF69618">
    <property type="entry name" value="HemD-like"/>
    <property type="match status" value="1"/>
</dbReference>
<comment type="pathway">
    <text evidence="1">Porphyrin-containing compound metabolism; protoporphyrin-IX biosynthesis; coproporphyrinogen-III from 5-aminolevulinate: step 3/4.</text>
</comment>
<dbReference type="CDD" id="cd06578">
    <property type="entry name" value="HemD"/>
    <property type="match status" value="1"/>
</dbReference>
<evidence type="ECO:0000256" key="3">
    <source>
        <dbReference type="ARBA" id="ARBA00013109"/>
    </source>
</evidence>
<organism evidence="10">
    <name type="scientific">plant metagenome</name>
    <dbReference type="NCBI Taxonomy" id="1297885"/>
    <lineage>
        <taxon>unclassified sequences</taxon>
        <taxon>metagenomes</taxon>
        <taxon>organismal metagenomes</taxon>
    </lineage>
</organism>
<dbReference type="InterPro" id="IPR039793">
    <property type="entry name" value="UROS/Hem4"/>
</dbReference>
<comment type="similarity">
    <text evidence="2">Belongs to the uroporphyrinogen-III synthase family.</text>
</comment>
<dbReference type="EMBL" id="CAADIF010000004">
    <property type="protein sequence ID" value="VFR59583.1"/>
    <property type="molecule type" value="Genomic_DNA"/>
</dbReference>
<evidence type="ECO:0000256" key="8">
    <source>
        <dbReference type="ARBA" id="ARBA00048617"/>
    </source>
</evidence>
<evidence type="ECO:0000256" key="4">
    <source>
        <dbReference type="ARBA" id="ARBA00023239"/>
    </source>
</evidence>
<protein>
    <recommendedName>
        <fullName evidence="3">uroporphyrinogen-III synthase</fullName>
        <ecNumber evidence="3">4.2.1.75</ecNumber>
    </recommendedName>
    <alternativeName>
        <fullName evidence="7">Hydroxymethylbilane hydrolyase [cyclizing]</fullName>
    </alternativeName>
    <alternativeName>
        <fullName evidence="6">Uroporphyrinogen-III cosynthase</fullName>
    </alternativeName>
</protein>
<dbReference type="AlphaFoldDB" id="A0A484PDU2"/>
<dbReference type="Gene3D" id="3.40.50.10090">
    <property type="match status" value="2"/>
</dbReference>
<sequence length="267" mass="28701">MQASRLAVLTRPAGRNEALAERLRAQGWETLALPALRIVPLVPQPLPRPADYDVVVFVSGNAVRHYFSSLAQTPGTPVWPAATAAAVVGEASAAALRAVPRWPAGAVLLQPAEGASQDSEALWEVLRARPASRRVLIVRGTEGRDWLAEQLAGQGVQVDICAVYARQPETWSPGALARLHDAARDGQAAHWLITSAESLQAVTRQLEQAGLQAWFAACPGVTVHPRLADLWQRYAADTIGHDEASRAMVQISMPADEALARAFPQQN</sequence>
<dbReference type="GO" id="GO:0004852">
    <property type="term" value="F:uroporphyrinogen-III synthase activity"/>
    <property type="evidence" value="ECO:0007669"/>
    <property type="project" value="UniProtKB-EC"/>
</dbReference>
<evidence type="ECO:0000313" key="10">
    <source>
        <dbReference type="EMBL" id="VFR22900.1"/>
    </source>
</evidence>
<evidence type="ECO:0000256" key="7">
    <source>
        <dbReference type="ARBA" id="ARBA00032649"/>
    </source>
</evidence>
<dbReference type="PANTHER" id="PTHR38042:SF1">
    <property type="entry name" value="UROPORPHYRINOGEN-III SYNTHASE, CHLOROPLASTIC"/>
    <property type="match status" value="1"/>
</dbReference>
<accession>A0A484PDU2</accession>
<evidence type="ECO:0000256" key="6">
    <source>
        <dbReference type="ARBA" id="ARBA00031702"/>
    </source>
</evidence>
<feature type="domain" description="Tetrapyrrole biosynthesis uroporphyrinogen III synthase" evidence="9">
    <location>
        <begin position="18"/>
        <end position="230"/>
    </location>
</feature>